<dbReference type="AlphaFoldDB" id="A0A0E3M7T2"/>
<feature type="transmembrane region" description="Helical" evidence="5">
    <location>
        <begin position="307"/>
        <end position="330"/>
    </location>
</feature>
<feature type="transmembrane region" description="Helical" evidence="5">
    <location>
        <begin position="350"/>
        <end position="374"/>
    </location>
</feature>
<sequence>MKIFKNRVSRLDTHFYNFIDISLIIFTILLVLIFILCPILAVIKESFFPEGFLTFDLYKNLFVNNKKLLFNSIFVSLLSTIISTVFAIFISIYINFSSKKIKSVLMLILILTMISPPFVSSLAYIQLFGKRGIITYHILKLSLNPYGWQGIVSMQTLSFTSLNTLLLISIIRGIDKSLIQASLDLGCKPSYTIRKVLVPLMKPGIIVCALLSCVRSLSDFGTPMIIGGSFNVLAAEIYLKIIAYSELPEAASMCILILIPCLFLFICYRHYMKNYNALSKINSKTVNTNIDFPLSGITRIVFKSITLIFFIIMIVQYLTIFISAFSKYSYGHFKFTFEYLSYLKFYSLKSFIRSIIYSFIAGIVGSFLGVLISFYTDRRKIKGMKILDFIATLPYIIPGTFFGIGYILAFNNYPLELTGTALIVVLNCIFKQLPMTTKISSAVLSQVNLQIENSARDLGASNIYVLKDIIIPNVKPAFLAGFINNFTSTMTTIGSIIFLIYPGEKVATLELFDAINTGNYGLSAMIALFIIIITLTMNLLFSKFILGGNLVKNVSSIE</sequence>
<dbReference type="PROSITE" id="PS50928">
    <property type="entry name" value="ABC_TM1"/>
    <property type="match status" value="2"/>
</dbReference>
<keyword evidence="5" id="KW-0813">Transport</keyword>
<dbReference type="KEGG" id="csq:CSCA_0897"/>
<dbReference type="GO" id="GO:0055085">
    <property type="term" value="P:transmembrane transport"/>
    <property type="evidence" value="ECO:0007669"/>
    <property type="project" value="InterPro"/>
</dbReference>
<dbReference type="RefSeq" id="WP_029159525.1">
    <property type="nucleotide sequence ID" value="NZ_CP009933.1"/>
</dbReference>
<dbReference type="PANTHER" id="PTHR43496">
    <property type="entry name" value="PROTEIN LPLB"/>
    <property type="match status" value="1"/>
</dbReference>
<dbReference type="SUPFAM" id="SSF161098">
    <property type="entry name" value="MetI-like"/>
    <property type="match status" value="2"/>
</dbReference>
<feature type="transmembrane region" description="Helical" evidence="5">
    <location>
        <begin position="21"/>
        <end position="43"/>
    </location>
</feature>
<dbReference type="Gene3D" id="1.10.3720.10">
    <property type="entry name" value="MetI-like"/>
    <property type="match status" value="2"/>
</dbReference>
<dbReference type="CDD" id="cd06261">
    <property type="entry name" value="TM_PBP2"/>
    <property type="match status" value="2"/>
</dbReference>
<feature type="transmembrane region" description="Helical" evidence="5">
    <location>
        <begin position="386"/>
        <end position="407"/>
    </location>
</feature>
<evidence type="ECO:0000313" key="8">
    <source>
        <dbReference type="Proteomes" id="UP000033115"/>
    </source>
</evidence>
<keyword evidence="8" id="KW-1185">Reference proteome</keyword>
<gene>
    <name evidence="7" type="ORF">CSCA_0897</name>
</gene>
<organism evidence="7 8">
    <name type="scientific">Clostridium scatologenes</name>
    <dbReference type="NCBI Taxonomy" id="1548"/>
    <lineage>
        <taxon>Bacteria</taxon>
        <taxon>Bacillati</taxon>
        <taxon>Bacillota</taxon>
        <taxon>Clostridia</taxon>
        <taxon>Eubacteriales</taxon>
        <taxon>Clostridiaceae</taxon>
        <taxon>Clostridium</taxon>
    </lineage>
</organism>
<dbReference type="EMBL" id="CP009933">
    <property type="protein sequence ID" value="AKA68022.1"/>
    <property type="molecule type" value="Genomic_DNA"/>
</dbReference>
<keyword evidence="4 5" id="KW-0472">Membrane</keyword>
<feature type="domain" description="ABC transmembrane type-1" evidence="6">
    <location>
        <begin position="69"/>
        <end position="268"/>
    </location>
</feature>
<feature type="transmembrane region" description="Helical" evidence="5">
    <location>
        <begin position="413"/>
        <end position="430"/>
    </location>
</feature>
<dbReference type="STRING" id="1548.CSCA_0897"/>
<reference evidence="7 8" key="1">
    <citation type="journal article" date="2015" name="J. Biotechnol.">
        <title>Complete genome sequence of a malodorant-producing acetogen, Clostridium scatologenes ATCC 25775(T).</title>
        <authorList>
            <person name="Zhu Z."/>
            <person name="Guo T."/>
            <person name="Zheng H."/>
            <person name="Song T."/>
            <person name="Ouyang P."/>
            <person name="Xie J."/>
        </authorList>
    </citation>
    <scope>NUCLEOTIDE SEQUENCE [LARGE SCALE GENOMIC DNA]</scope>
    <source>
        <strain evidence="7 8">ATCC 25775</strain>
    </source>
</reference>
<dbReference type="InterPro" id="IPR035906">
    <property type="entry name" value="MetI-like_sf"/>
</dbReference>
<dbReference type="InterPro" id="IPR000515">
    <property type="entry name" value="MetI-like"/>
</dbReference>
<keyword evidence="2 5" id="KW-0812">Transmembrane</keyword>
<feature type="transmembrane region" description="Helical" evidence="5">
    <location>
        <begin position="68"/>
        <end position="92"/>
    </location>
</feature>
<evidence type="ECO:0000313" key="7">
    <source>
        <dbReference type="EMBL" id="AKA68022.1"/>
    </source>
</evidence>
<dbReference type="GO" id="GO:0005886">
    <property type="term" value="C:plasma membrane"/>
    <property type="evidence" value="ECO:0007669"/>
    <property type="project" value="UniProtKB-SubCell"/>
</dbReference>
<evidence type="ECO:0000256" key="5">
    <source>
        <dbReference type="RuleBase" id="RU363032"/>
    </source>
</evidence>
<feature type="transmembrane region" description="Helical" evidence="5">
    <location>
        <begin position="250"/>
        <end position="271"/>
    </location>
</feature>
<proteinExistence type="inferred from homology"/>
<protein>
    <submittedName>
        <fullName evidence="7">ABC transporter, permease protein</fullName>
    </submittedName>
</protein>
<feature type="transmembrane region" description="Helical" evidence="5">
    <location>
        <begin position="104"/>
        <end position="126"/>
    </location>
</feature>
<dbReference type="HOGENOM" id="CLU_021838_1_1_9"/>
<dbReference type="Pfam" id="PF00528">
    <property type="entry name" value="BPD_transp_1"/>
    <property type="match status" value="2"/>
</dbReference>
<feature type="transmembrane region" description="Helical" evidence="5">
    <location>
        <begin position="520"/>
        <end position="541"/>
    </location>
</feature>
<evidence type="ECO:0000256" key="1">
    <source>
        <dbReference type="ARBA" id="ARBA00004141"/>
    </source>
</evidence>
<dbReference type="Proteomes" id="UP000033115">
    <property type="component" value="Chromosome"/>
</dbReference>
<feature type="transmembrane region" description="Helical" evidence="5">
    <location>
        <begin position="477"/>
        <end position="500"/>
    </location>
</feature>
<name>A0A0E3M7T2_CLOSL</name>
<accession>A0A0E3M7T2</accession>
<feature type="transmembrane region" description="Helical" evidence="5">
    <location>
        <begin position="146"/>
        <end position="168"/>
    </location>
</feature>
<evidence type="ECO:0000256" key="3">
    <source>
        <dbReference type="ARBA" id="ARBA00022989"/>
    </source>
</evidence>
<dbReference type="PANTHER" id="PTHR43496:SF1">
    <property type="entry name" value="POLYGALACTURONAN_RHAMNOGALACTURONAN TRANSPORT SYSTEM PERMEASE PROTEIN YTEP"/>
    <property type="match status" value="1"/>
</dbReference>
<keyword evidence="3 5" id="KW-1133">Transmembrane helix</keyword>
<evidence type="ECO:0000256" key="4">
    <source>
        <dbReference type="ARBA" id="ARBA00023136"/>
    </source>
</evidence>
<evidence type="ECO:0000259" key="6">
    <source>
        <dbReference type="PROSITE" id="PS50928"/>
    </source>
</evidence>
<feature type="domain" description="ABC transmembrane type-1" evidence="6">
    <location>
        <begin position="351"/>
        <end position="541"/>
    </location>
</feature>
<comment type="similarity">
    <text evidence="5">Belongs to the binding-protein-dependent transport system permease family.</text>
</comment>
<evidence type="ECO:0000256" key="2">
    <source>
        <dbReference type="ARBA" id="ARBA00022692"/>
    </source>
</evidence>
<comment type="subcellular location">
    <subcellularLocation>
        <location evidence="5">Cell membrane</location>
        <topology evidence="5">Multi-pass membrane protein</topology>
    </subcellularLocation>
    <subcellularLocation>
        <location evidence="1">Membrane</location>
        <topology evidence="1">Multi-pass membrane protein</topology>
    </subcellularLocation>
</comment>